<dbReference type="InterPro" id="IPR029498">
    <property type="entry name" value="HeLo_dom"/>
</dbReference>
<dbReference type="Pfam" id="PF14479">
    <property type="entry name" value="HeLo"/>
    <property type="match status" value="1"/>
</dbReference>
<organism evidence="2 3">
    <name type="scientific">Lineolata rhizophorae</name>
    <dbReference type="NCBI Taxonomy" id="578093"/>
    <lineage>
        <taxon>Eukaryota</taxon>
        <taxon>Fungi</taxon>
        <taxon>Dikarya</taxon>
        <taxon>Ascomycota</taxon>
        <taxon>Pezizomycotina</taxon>
        <taxon>Dothideomycetes</taxon>
        <taxon>Dothideomycetes incertae sedis</taxon>
        <taxon>Lineolatales</taxon>
        <taxon>Lineolataceae</taxon>
        <taxon>Lineolata</taxon>
    </lineage>
</organism>
<protein>
    <submittedName>
        <fullName evidence="2">Prion-inhibition and propagation-domain-containing protein</fullName>
    </submittedName>
</protein>
<dbReference type="InterPro" id="IPR038305">
    <property type="entry name" value="HeLo_sf"/>
</dbReference>
<proteinExistence type="predicted"/>
<dbReference type="EMBL" id="MU001672">
    <property type="protein sequence ID" value="KAF2460854.1"/>
    <property type="molecule type" value="Genomic_DNA"/>
</dbReference>
<feature type="domain" description="Prion-inhibition and propagation HeLo" evidence="1">
    <location>
        <begin position="11"/>
        <end position="228"/>
    </location>
</feature>
<dbReference type="Proteomes" id="UP000799766">
    <property type="component" value="Unassembled WGS sequence"/>
</dbReference>
<evidence type="ECO:0000313" key="2">
    <source>
        <dbReference type="EMBL" id="KAF2460854.1"/>
    </source>
</evidence>
<name>A0A6A6PAA6_9PEZI</name>
<dbReference type="Gene3D" id="1.20.120.1020">
    <property type="entry name" value="Prion-inhibition and propagation, HeLo domain"/>
    <property type="match status" value="1"/>
</dbReference>
<accession>A0A6A6PAA6</accession>
<keyword evidence="3" id="KW-1185">Reference proteome</keyword>
<gene>
    <name evidence="2" type="ORF">BDY21DRAFT_279067</name>
</gene>
<dbReference type="PANTHER" id="PTHR37542:SF1">
    <property type="entry name" value="PRION-INHIBITION AND PROPAGATION HELO DOMAIN-CONTAINING PROTEIN"/>
    <property type="match status" value="1"/>
</dbReference>
<keyword evidence="2" id="KW-0640">Prion</keyword>
<dbReference type="InterPro" id="IPR011009">
    <property type="entry name" value="Kinase-like_dom_sf"/>
</dbReference>
<dbReference type="Gene3D" id="1.10.510.10">
    <property type="entry name" value="Transferase(Phosphotransferase) domain 1"/>
    <property type="match status" value="1"/>
</dbReference>
<dbReference type="PANTHER" id="PTHR37542">
    <property type="entry name" value="HELO DOMAIN-CONTAINING PROTEIN-RELATED"/>
    <property type="match status" value="1"/>
</dbReference>
<dbReference type="SUPFAM" id="SSF56112">
    <property type="entry name" value="Protein kinase-like (PK-like)"/>
    <property type="match status" value="1"/>
</dbReference>
<evidence type="ECO:0000259" key="1">
    <source>
        <dbReference type="Pfam" id="PF14479"/>
    </source>
</evidence>
<sequence>MAEIAGLALSVFGTVGILGQLFDGCIKGYRVFSTASNLGRDSERLVCKIRIEETRLWVWGSQLGVADGKFETRLAAAATAAGAWGHEGMRDLAAEILTQLFNTIMDCNKLQDRYGLREEAPGSVDRDAYMQWAEVKSRPPPTPASASVATTAPSPSLMAKMRRGSEWKLRARWVIADKEKFGEFLEDLQYYNDRLEKLFPPTGLATLQRTWANELLVTAQRDVENLQFLESASQGRYPGLSTMANLKRLRINLDALQPWRIKPALPDGLGLHAGKRVQALYQRPVNAVVADGAVSEDIPVLVDWIPYDPDMELDSRLHLYQRVDNLARMLHSCSARHPDLFTLDCVGYVDDTATHRYGILHLEPRAHVSTSPRPFQSLAALIEDNTKRTPDLDVRFQLAHKLAVALWAFHSLDWLHKSFCSPNIIFFSDASGTGTGTGTGATATRAGGKSPEHHDLSTPYVLGFESARPDGLVEMTYDPKSSGGVIPPGHVSDTNLSATGTTGTSSSAPGGIGAAALPDNFNTDLYRHPSSLGVWRQPFRKAFDVYALGLLLLEIGLWKSVRVVHKARYAPATFRDKVSQALVPALGSKTGSVYRGVVERCLGYDEEEGEGSGEGEEKIGPHQFLEWVVVTLEGLRV</sequence>
<evidence type="ECO:0000313" key="3">
    <source>
        <dbReference type="Proteomes" id="UP000799766"/>
    </source>
</evidence>
<dbReference type="OrthoDB" id="1911848at2759"/>
<reference evidence="2" key="1">
    <citation type="journal article" date="2020" name="Stud. Mycol.">
        <title>101 Dothideomycetes genomes: a test case for predicting lifestyles and emergence of pathogens.</title>
        <authorList>
            <person name="Haridas S."/>
            <person name="Albert R."/>
            <person name="Binder M."/>
            <person name="Bloem J."/>
            <person name="Labutti K."/>
            <person name="Salamov A."/>
            <person name="Andreopoulos B."/>
            <person name="Baker S."/>
            <person name="Barry K."/>
            <person name="Bills G."/>
            <person name="Bluhm B."/>
            <person name="Cannon C."/>
            <person name="Castanera R."/>
            <person name="Culley D."/>
            <person name="Daum C."/>
            <person name="Ezra D."/>
            <person name="Gonzalez J."/>
            <person name="Henrissat B."/>
            <person name="Kuo A."/>
            <person name="Liang C."/>
            <person name="Lipzen A."/>
            <person name="Lutzoni F."/>
            <person name="Magnuson J."/>
            <person name="Mondo S."/>
            <person name="Nolan M."/>
            <person name="Ohm R."/>
            <person name="Pangilinan J."/>
            <person name="Park H.-J."/>
            <person name="Ramirez L."/>
            <person name="Alfaro M."/>
            <person name="Sun H."/>
            <person name="Tritt A."/>
            <person name="Yoshinaga Y."/>
            <person name="Zwiers L.-H."/>
            <person name="Turgeon B."/>
            <person name="Goodwin S."/>
            <person name="Spatafora J."/>
            <person name="Crous P."/>
            <person name="Grigoriev I."/>
        </authorList>
    </citation>
    <scope>NUCLEOTIDE SEQUENCE</scope>
    <source>
        <strain evidence="2">ATCC 16933</strain>
    </source>
</reference>
<dbReference type="AlphaFoldDB" id="A0A6A6PAA6"/>
<keyword evidence="2" id="KW-0034">Amyloid</keyword>